<feature type="transmembrane region" description="Helical" evidence="7">
    <location>
        <begin position="20"/>
        <end position="41"/>
    </location>
</feature>
<dbReference type="NCBIfam" id="NF002774">
    <property type="entry name" value="PRK02868.1"/>
    <property type="match status" value="1"/>
</dbReference>
<dbReference type="HOGENOM" id="CLU_073287_0_0_6"/>
<dbReference type="AlphaFoldDB" id="F7XXE7"/>
<reference evidence="8 9" key="2">
    <citation type="journal article" date="2011" name="Curr. Biol.">
        <title>An interdependent metabolic patchwork in the nested symbiosis of mealybugs.</title>
        <authorList>
            <person name="McCutcheon J.P."/>
            <person name="von Dohlen C.D."/>
        </authorList>
    </citation>
    <scope>NUCLEOTIDE SEQUENCE [LARGE SCALE GENOMIC DNA]</scope>
    <source>
        <strain evidence="8 9">PCIT</strain>
    </source>
</reference>
<sequence>MPRIASTMYQDMLNFFRNQLTSVVLLALLTALINVILGYILSPGSAQLRILNDCNNISNIADMSIQQLVRNMSLEQQMVLLKAAAASTIAGIVGNVLLASGLLNMVRLTSNNQQPNSVLRAIGLSAPILPRLLLLIFLTTLLVQLGMLFIIVPGVVFAIAFSLAPVIATSDNLGTIKSMRMSASLAFANIRLLAPAVCLWLLAKAIVLLLATKLTIISSLIVAVLLNGLINLLSAILLIYLFRLYILLR</sequence>
<evidence type="ECO:0000256" key="4">
    <source>
        <dbReference type="ARBA" id="ARBA00022692"/>
    </source>
</evidence>
<evidence type="ECO:0000256" key="1">
    <source>
        <dbReference type="ARBA" id="ARBA00004429"/>
    </source>
</evidence>
<dbReference type="EMBL" id="CP002243">
    <property type="protein sequence ID" value="AEI74773.1"/>
    <property type="molecule type" value="Genomic_DNA"/>
</dbReference>
<dbReference type="Proteomes" id="UP000000504">
    <property type="component" value="Chromosome"/>
</dbReference>
<dbReference type="Pfam" id="PF06790">
    <property type="entry name" value="UPF0259"/>
    <property type="match status" value="1"/>
</dbReference>
<name>F7XXE7_MOREP</name>
<proteinExistence type="inferred from homology"/>
<organism evidence="8 9">
    <name type="scientific">Moranella endobia (strain PCIT)</name>
    <dbReference type="NCBI Taxonomy" id="903503"/>
    <lineage>
        <taxon>Bacteria</taxon>
        <taxon>Pseudomonadati</taxon>
        <taxon>Pseudomonadota</taxon>
        <taxon>Gammaproteobacteria</taxon>
        <taxon>Enterobacterales</taxon>
        <taxon>Enterobacteriaceae</taxon>
        <taxon>Candidatus Moranella</taxon>
    </lineage>
</organism>
<evidence type="ECO:0000256" key="2">
    <source>
        <dbReference type="ARBA" id="ARBA00005633"/>
    </source>
</evidence>
<keyword evidence="7" id="KW-0997">Cell inner membrane</keyword>
<keyword evidence="4 7" id="KW-0812">Transmembrane</keyword>
<dbReference type="GO" id="GO:0005886">
    <property type="term" value="C:plasma membrane"/>
    <property type="evidence" value="ECO:0007669"/>
    <property type="project" value="UniProtKB-SubCell"/>
</dbReference>
<comment type="similarity">
    <text evidence="2 7">Belongs to the UPF0259 family.</text>
</comment>
<evidence type="ECO:0000256" key="6">
    <source>
        <dbReference type="ARBA" id="ARBA00023136"/>
    </source>
</evidence>
<keyword evidence="3 7" id="KW-1003">Cell membrane</keyword>
<gene>
    <name evidence="8" type="ordered locus">MEPCIT_115</name>
</gene>
<dbReference type="OrthoDB" id="6454524at2"/>
<feature type="transmembrane region" description="Helical" evidence="7">
    <location>
        <begin position="216"/>
        <end position="242"/>
    </location>
</feature>
<feature type="transmembrane region" description="Helical" evidence="7">
    <location>
        <begin position="79"/>
        <end position="106"/>
    </location>
</feature>
<keyword evidence="5 7" id="KW-1133">Transmembrane helix</keyword>
<evidence type="ECO:0000256" key="3">
    <source>
        <dbReference type="ARBA" id="ARBA00022475"/>
    </source>
</evidence>
<protein>
    <recommendedName>
        <fullName evidence="7">UPF0259 membrane protein MEPCIT_115</fullName>
    </recommendedName>
</protein>
<comment type="subcellular location">
    <subcellularLocation>
        <location evidence="1 7">Cell inner membrane</location>
        <topology evidence="1 7">Multi-pass membrane protein</topology>
    </subcellularLocation>
</comment>
<reference key="1">
    <citation type="submission" date="2010-09" db="EMBL/GenBank/DDBJ databases">
        <title>An interdependent metabolic patchwork in the nested three-way symbiosis of mealybugs.</title>
        <authorList>
            <person name="McCutcheon J.P."/>
            <person name="von Dohlen C.D."/>
        </authorList>
    </citation>
    <scope>NUCLEOTIDE SEQUENCE</scope>
    <source>
        <strain>PCIT</strain>
    </source>
</reference>
<dbReference type="KEGG" id="men:MEPCIT_115"/>
<feature type="transmembrane region" description="Helical" evidence="7">
    <location>
        <begin position="148"/>
        <end position="169"/>
    </location>
</feature>
<dbReference type="STRING" id="903503.MEPCIT_115"/>
<dbReference type="InterPro" id="IPR009627">
    <property type="entry name" value="UPF0259"/>
</dbReference>
<evidence type="ECO:0000256" key="5">
    <source>
        <dbReference type="ARBA" id="ARBA00022989"/>
    </source>
</evidence>
<accession>F7XXE7</accession>
<feature type="transmembrane region" description="Helical" evidence="7">
    <location>
        <begin position="118"/>
        <end position="142"/>
    </location>
</feature>
<dbReference type="HAMAP" id="MF_01067">
    <property type="entry name" value="UPF0259"/>
    <property type="match status" value="1"/>
</dbReference>
<feature type="transmembrane region" description="Helical" evidence="7">
    <location>
        <begin position="190"/>
        <end position="210"/>
    </location>
</feature>
<dbReference type="RefSeq" id="WP_013975524.1">
    <property type="nucleotide sequence ID" value="NC_015735.1"/>
</dbReference>
<dbReference type="eggNOG" id="ENOG502Z96Y">
    <property type="taxonomic scope" value="Bacteria"/>
</dbReference>
<evidence type="ECO:0000256" key="7">
    <source>
        <dbReference type="HAMAP-Rule" id="MF_01067"/>
    </source>
</evidence>
<keyword evidence="6 7" id="KW-0472">Membrane</keyword>
<evidence type="ECO:0000313" key="8">
    <source>
        <dbReference type="EMBL" id="AEI74773.1"/>
    </source>
</evidence>
<evidence type="ECO:0000313" key="9">
    <source>
        <dbReference type="Proteomes" id="UP000000504"/>
    </source>
</evidence>
<keyword evidence="9" id="KW-1185">Reference proteome</keyword>